<comment type="subcellular location">
    <subcellularLocation>
        <location evidence="1 12">Cell outer membrane</location>
        <topology evidence="1 12">Multi-pass membrane protein</topology>
    </subcellularLocation>
</comment>
<reference evidence="17 18" key="1">
    <citation type="submission" date="2018-02" db="EMBL/GenBank/DDBJ databases">
        <title>Draft genome sequence of bacterial isolates from marine environment.</title>
        <authorList>
            <person name="Singh S.K."/>
            <person name="Hill R."/>
            <person name="Major S."/>
            <person name="Cai H."/>
            <person name="Li Y."/>
        </authorList>
    </citation>
    <scope>NUCLEOTIDE SEQUENCE [LARGE SCALE GENOMIC DNA]</scope>
    <source>
        <strain evidence="17 18">IMET F</strain>
    </source>
</reference>
<evidence type="ECO:0000256" key="5">
    <source>
        <dbReference type="ARBA" id="ARBA00022692"/>
    </source>
</evidence>
<evidence type="ECO:0000256" key="1">
    <source>
        <dbReference type="ARBA" id="ARBA00004571"/>
    </source>
</evidence>
<dbReference type="Gene3D" id="2.40.170.20">
    <property type="entry name" value="TonB-dependent receptor, beta-barrel domain"/>
    <property type="match status" value="1"/>
</dbReference>
<evidence type="ECO:0000256" key="14">
    <source>
        <dbReference type="SAM" id="SignalP"/>
    </source>
</evidence>
<keyword evidence="10 12" id="KW-0472">Membrane</keyword>
<dbReference type="Pfam" id="PF07715">
    <property type="entry name" value="Plug"/>
    <property type="match status" value="1"/>
</dbReference>
<dbReference type="InterPro" id="IPR037066">
    <property type="entry name" value="Plug_dom_sf"/>
</dbReference>
<dbReference type="InterPro" id="IPR036942">
    <property type="entry name" value="Beta-barrel_TonB_sf"/>
</dbReference>
<feature type="signal peptide" evidence="14">
    <location>
        <begin position="1"/>
        <end position="19"/>
    </location>
</feature>
<dbReference type="InterPro" id="IPR039426">
    <property type="entry name" value="TonB-dep_rcpt-like"/>
</dbReference>
<evidence type="ECO:0000256" key="2">
    <source>
        <dbReference type="ARBA" id="ARBA00022448"/>
    </source>
</evidence>
<proteinExistence type="inferred from homology"/>
<keyword evidence="11 12" id="KW-0998">Cell outer membrane</keyword>
<comment type="similarity">
    <text evidence="12 13">Belongs to the TonB-dependent receptor family.</text>
</comment>
<evidence type="ECO:0000256" key="12">
    <source>
        <dbReference type="PROSITE-ProRule" id="PRU01360"/>
    </source>
</evidence>
<dbReference type="Gene3D" id="2.170.130.10">
    <property type="entry name" value="TonB-dependent receptor, plug domain"/>
    <property type="match status" value="1"/>
</dbReference>
<evidence type="ECO:0000256" key="9">
    <source>
        <dbReference type="ARBA" id="ARBA00023077"/>
    </source>
</evidence>
<name>A0A2S7I5S2_9FLAO</name>
<keyword evidence="17" id="KW-0675">Receptor</keyword>
<dbReference type="SUPFAM" id="SSF56935">
    <property type="entry name" value="Porins"/>
    <property type="match status" value="1"/>
</dbReference>
<evidence type="ECO:0000259" key="16">
    <source>
        <dbReference type="Pfam" id="PF07715"/>
    </source>
</evidence>
<dbReference type="RefSeq" id="WP_104793597.1">
    <property type="nucleotide sequence ID" value="NZ_PTPZ01000003.1"/>
</dbReference>
<keyword evidence="5 12" id="KW-0812">Transmembrane</keyword>
<accession>A0A2S7I5S2</accession>
<evidence type="ECO:0000256" key="11">
    <source>
        <dbReference type="ARBA" id="ARBA00023237"/>
    </source>
</evidence>
<keyword evidence="8" id="KW-0406">Ion transport</keyword>
<dbReference type="Proteomes" id="UP000238565">
    <property type="component" value="Unassembled WGS sequence"/>
</dbReference>
<evidence type="ECO:0000256" key="13">
    <source>
        <dbReference type="RuleBase" id="RU003357"/>
    </source>
</evidence>
<protein>
    <submittedName>
        <fullName evidence="17">TonB-dependent siderophore receptor</fullName>
    </submittedName>
</protein>
<keyword evidence="9 13" id="KW-0798">TonB box</keyword>
<evidence type="ECO:0000256" key="7">
    <source>
        <dbReference type="ARBA" id="ARBA00023004"/>
    </source>
</evidence>
<evidence type="ECO:0000256" key="8">
    <source>
        <dbReference type="ARBA" id="ARBA00023065"/>
    </source>
</evidence>
<dbReference type="GO" id="GO:0015344">
    <property type="term" value="F:siderophore uptake transmembrane transporter activity"/>
    <property type="evidence" value="ECO:0007669"/>
    <property type="project" value="TreeGrafter"/>
</dbReference>
<gene>
    <name evidence="17" type="ORF">C3729_07620</name>
</gene>
<dbReference type="InterPro" id="IPR012910">
    <property type="entry name" value="Plug_dom"/>
</dbReference>
<sequence length="711" mass="78974">MRKIALPIVLFSSFSQFYAQVDTTKVENITEVIINHTKKYKNENAFSVSKLNLKDIENPQVYNSIPKAILKDQVSTNFKNVLTNATGITRLWESTSRGGDGAEYYTMRGFSTQSRLVNGMASFNNGGLDPANIENIDVIKGPSGTLYGGNLVSYGGLVNIQTKKPYDKLGGEINYVTGTNALNRVTIDVNTPVKNGLFLRLNSAYHTENSFQDAGFYKSFFIAPSLKYVVNDKLTFLVNTEFKSNETANAPMIFLSRYAPLSFNSIDIFEANYKKSYTSNNLTTKNPTFNLQSQMIYKLSNKWTSQTQFSSSSSKAMGYYQYLWDSANGDEFTRFISKSNSETLATGIQQNFIGDFNVGNMRNRLVVGLDYLNTKVVNNDSEWRAFGTVSLKNQTDSSTLTSQGADAALLDAKVVPATAEMNIKSAYFSNVLNILPELSAMLSLRVDNFSGKPTQWSTEEVNGQTTFSPKFGLVYQPILNKLSLFANYMNGFQYLTPQKVTDANGNNPTIKIFDPERANQWEVGAKANLIDNKLSVTASYYDIKVANKIMADPNNMNNSIQGGEVFSKGFELSAVGNPIKGLNIIAGFSKNRSEQVSGDSTYNGLRPEEAGPETLINFWANYKIQQGNFRNFVAGFGFNHASEHKTLNRTGIGTFELPSYTIANAMIGYHPEKYSVSLKLDNIGNTKYYSGWSTVTPQRLRTLSLALGFNF</sequence>
<evidence type="ECO:0000256" key="10">
    <source>
        <dbReference type="ARBA" id="ARBA00023136"/>
    </source>
</evidence>
<evidence type="ECO:0000313" key="17">
    <source>
        <dbReference type="EMBL" id="PPZ91916.1"/>
    </source>
</evidence>
<dbReference type="GO" id="GO:0009279">
    <property type="term" value="C:cell outer membrane"/>
    <property type="evidence" value="ECO:0007669"/>
    <property type="project" value="UniProtKB-SubCell"/>
</dbReference>
<dbReference type="EMBL" id="PTPZ01000003">
    <property type="protein sequence ID" value="PPZ91916.1"/>
    <property type="molecule type" value="Genomic_DNA"/>
</dbReference>
<dbReference type="PANTHER" id="PTHR32552:SF68">
    <property type="entry name" value="FERRICHROME OUTER MEMBRANE TRANSPORTER_PHAGE RECEPTOR"/>
    <property type="match status" value="1"/>
</dbReference>
<dbReference type="AlphaFoldDB" id="A0A2S7I5S2"/>
<dbReference type="Pfam" id="PF00593">
    <property type="entry name" value="TonB_dep_Rec_b-barrel"/>
    <property type="match status" value="1"/>
</dbReference>
<keyword evidence="6 14" id="KW-0732">Signal</keyword>
<dbReference type="PROSITE" id="PS52016">
    <property type="entry name" value="TONB_DEPENDENT_REC_3"/>
    <property type="match status" value="1"/>
</dbReference>
<evidence type="ECO:0000256" key="6">
    <source>
        <dbReference type="ARBA" id="ARBA00022729"/>
    </source>
</evidence>
<evidence type="ECO:0000256" key="4">
    <source>
        <dbReference type="ARBA" id="ARBA00022496"/>
    </source>
</evidence>
<keyword evidence="2 12" id="KW-0813">Transport</keyword>
<dbReference type="InterPro" id="IPR000531">
    <property type="entry name" value="Beta-barrel_TonB"/>
</dbReference>
<keyword evidence="4" id="KW-0410">Iron transport</keyword>
<feature type="domain" description="TonB-dependent receptor plug" evidence="16">
    <location>
        <begin position="57"/>
        <end position="150"/>
    </location>
</feature>
<dbReference type="PANTHER" id="PTHR32552">
    <property type="entry name" value="FERRICHROME IRON RECEPTOR-RELATED"/>
    <property type="match status" value="1"/>
</dbReference>
<keyword evidence="7" id="KW-0408">Iron</keyword>
<keyword evidence="3 12" id="KW-1134">Transmembrane beta strand</keyword>
<comment type="caution">
    <text evidence="17">The sequence shown here is derived from an EMBL/GenBank/DDBJ whole genome shotgun (WGS) entry which is preliminary data.</text>
</comment>
<evidence type="ECO:0000256" key="3">
    <source>
        <dbReference type="ARBA" id="ARBA00022452"/>
    </source>
</evidence>
<organism evidence="17 18">
    <name type="scientific">Cloacibacterium normanense</name>
    <dbReference type="NCBI Taxonomy" id="237258"/>
    <lineage>
        <taxon>Bacteria</taxon>
        <taxon>Pseudomonadati</taxon>
        <taxon>Bacteroidota</taxon>
        <taxon>Flavobacteriia</taxon>
        <taxon>Flavobacteriales</taxon>
        <taxon>Weeksellaceae</taxon>
    </lineage>
</organism>
<dbReference type="CDD" id="cd01347">
    <property type="entry name" value="ligand_gated_channel"/>
    <property type="match status" value="1"/>
</dbReference>
<feature type="domain" description="TonB-dependent receptor-like beta-barrel" evidence="15">
    <location>
        <begin position="258"/>
        <end position="683"/>
    </location>
</feature>
<evidence type="ECO:0000259" key="15">
    <source>
        <dbReference type="Pfam" id="PF00593"/>
    </source>
</evidence>
<feature type="chain" id="PRO_5015720634" evidence="14">
    <location>
        <begin position="20"/>
        <end position="711"/>
    </location>
</feature>
<evidence type="ECO:0000313" key="18">
    <source>
        <dbReference type="Proteomes" id="UP000238565"/>
    </source>
</evidence>